<reference evidence="8" key="1">
    <citation type="submission" date="2023-01" db="EMBL/GenBank/DDBJ databases">
        <title>Exophiala dermititidis isolated from Cystic Fibrosis Patient.</title>
        <authorList>
            <person name="Kurbessoian T."/>
            <person name="Crocker A."/>
            <person name="Murante D."/>
            <person name="Hogan D.A."/>
            <person name="Stajich J.E."/>
        </authorList>
    </citation>
    <scope>NUCLEOTIDE SEQUENCE</scope>
    <source>
        <strain evidence="8">Ex8</strain>
    </source>
</reference>
<evidence type="ECO:0000256" key="1">
    <source>
        <dbReference type="ARBA" id="ARBA00004123"/>
    </source>
</evidence>
<dbReference type="GO" id="GO:0000976">
    <property type="term" value="F:transcription cis-regulatory region binding"/>
    <property type="evidence" value="ECO:0007669"/>
    <property type="project" value="TreeGrafter"/>
</dbReference>
<evidence type="ECO:0000256" key="2">
    <source>
        <dbReference type="ARBA" id="ARBA00023015"/>
    </source>
</evidence>
<proteinExistence type="predicted"/>
<keyword evidence="5" id="KW-0539">Nucleus</keyword>
<keyword evidence="2" id="KW-0805">Transcription regulation</keyword>
<evidence type="ECO:0000256" key="4">
    <source>
        <dbReference type="ARBA" id="ARBA00023163"/>
    </source>
</evidence>
<sequence length="539" mass="60716">MILSTVARLEEKLDGVAAILAASERDRERMRGGDQPETSDFPPHPALLSPTTCLEQHIKDETEAQLILDAFRNDMAPFFPFVVIPPAMTVDQLKRKNPFLLLSAMMVGCRHDKVRQMAMAKAFRELVSHRILVKGEQSLDLLQSLLVYIAWYHLHIPLGPQLTNLVHLAMAMVSDLGLHRPAQMKLWSRPPGTAAMGYFVRDGQVPAARTLAERRAFLGCFCITFIVSMFARDIEHLRYSQYAEECCRVISDTMEYSSDTYLVKLTELCHFGDRISRTLKFDDWEWSSGIAAPLGACVRSLEAELHQLKASFTLGPSQSAEIRGQRVFDHAGLLAMHYYSIEIYLYEIALGDNVDPARYGNFPMTRLNLLFACLNSTKSCMETFFSLPTLVYFDMPFLFWALVGHAIVVTSKLNLFVGDGWDQVYVRSVLDFPTTVDTIAANMDAAKAAAELSVHVSGCTPSALPRTVPEFFAGTAPKLQFIKEVHETRRSGLARSDQAQNVSNFDEPSPQYLPENEPNGHCLTTWFDFLDEDFWRAFT</sequence>
<dbReference type="AlphaFoldDB" id="A0AAN6EZT7"/>
<dbReference type="PANTHER" id="PTHR31845">
    <property type="entry name" value="FINGER DOMAIN PROTEIN, PUTATIVE-RELATED"/>
    <property type="match status" value="1"/>
</dbReference>
<dbReference type="GO" id="GO:0005634">
    <property type="term" value="C:nucleus"/>
    <property type="evidence" value="ECO:0007669"/>
    <property type="project" value="UniProtKB-SubCell"/>
</dbReference>
<dbReference type="Proteomes" id="UP001161757">
    <property type="component" value="Unassembled WGS sequence"/>
</dbReference>
<feature type="region of interest" description="Disordered" evidence="6">
    <location>
        <begin position="493"/>
        <end position="517"/>
    </location>
</feature>
<dbReference type="EMBL" id="JAJGCB010000004">
    <property type="protein sequence ID" value="KAJ8993371.1"/>
    <property type="molecule type" value="Genomic_DNA"/>
</dbReference>
<dbReference type="InterPro" id="IPR051089">
    <property type="entry name" value="prtT"/>
</dbReference>
<comment type="subcellular location">
    <subcellularLocation>
        <location evidence="1">Nucleus</location>
    </subcellularLocation>
</comment>
<dbReference type="GO" id="GO:0008270">
    <property type="term" value="F:zinc ion binding"/>
    <property type="evidence" value="ECO:0007669"/>
    <property type="project" value="InterPro"/>
</dbReference>
<dbReference type="GO" id="GO:0006351">
    <property type="term" value="P:DNA-templated transcription"/>
    <property type="evidence" value="ECO:0007669"/>
    <property type="project" value="InterPro"/>
</dbReference>
<evidence type="ECO:0000256" key="6">
    <source>
        <dbReference type="SAM" id="MobiDB-lite"/>
    </source>
</evidence>
<evidence type="ECO:0000256" key="5">
    <source>
        <dbReference type="ARBA" id="ARBA00023242"/>
    </source>
</evidence>
<gene>
    <name evidence="8" type="ORF">HRR80_003394</name>
</gene>
<dbReference type="Pfam" id="PF04082">
    <property type="entry name" value="Fungal_trans"/>
    <property type="match status" value="1"/>
</dbReference>
<evidence type="ECO:0000313" key="8">
    <source>
        <dbReference type="EMBL" id="KAJ8993371.1"/>
    </source>
</evidence>
<feature type="compositionally biased region" description="Basic and acidic residues" evidence="6">
    <location>
        <begin position="24"/>
        <end position="34"/>
    </location>
</feature>
<comment type="caution">
    <text evidence="8">The sequence shown here is derived from an EMBL/GenBank/DDBJ whole genome shotgun (WGS) entry which is preliminary data.</text>
</comment>
<dbReference type="PANTHER" id="PTHR31845:SF10">
    <property type="entry name" value="ZN(II)2CYS6 TRANSCRIPTION FACTOR (EUROFUNG)"/>
    <property type="match status" value="1"/>
</dbReference>
<dbReference type="InterPro" id="IPR007219">
    <property type="entry name" value="XnlR_reg_dom"/>
</dbReference>
<evidence type="ECO:0000256" key="3">
    <source>
        <dbReference type="ARBA" id="ARBA00023125"/>
    </source>
</evidence>
<evidence type="ECO:0000259" key="7">
    <source>
        <dbReference type="Pfam" id="PF04082"/>
    </source>
</evidence>
<name>A0AAN6EZT7_EXODE</name>
<dbReference type="GO" id="GO:0000981">
    <property type="term" value="F:DNA-binding transcription factor activity, RNA polymerase II-specific"/>
    <property type="evidence" value="ECO:0007669"/>
    <property type="project" value="TreeGrafter"/>
</dbReference>
<dbReference type="CDD" id="cd12148">
    <property type="entry name" value="fungal_TF_MHR"/>
    <property type="match status" value="1"/>
</dbReference>
<keyword evidence="4" id="KW-0804">Transcription</keyword>
<feature type="region of interest" description="Disordered" evidence="6">
    <location>
        <begin position="24"/>
        <end position="44"/>
    </location>
</feature>
<organism evidence="8 9">
    <name type="scientific">Exophiala dermatitidis</name>
    <name type="common">Black yeast-like fungus</name>
    <name type="synonym">Wangiella dermatitidis</name>
    <dbReference type="NCBI Taxonomy" id="5970"/>
    <lineage>
        <taxon>Eukaryota</taxon>
        <taxon>Fungi</taxon>
        <taxon>Dikarya</taxon>
        <taxon>Ascomycota</taxon>
        <taxon>Pezizomycotina</taxon>
        <taxon>Eurotiomycetes</taxon>
        <taxon>Chaetothyriomycetidae</taxon>
        <taxon>Chaetothyriales</taxon>
        <taxon>Herpotrichiellaceae</taxon>
        <taxon>Exophiala</taxon>
    </lineage>
</organism>
<feature type="domain" description="Xylanolytic transcriptional activator regulatory" evidence="7">
    <location>
        <begin position="71"/>
        <end position="240"/>
    </location>
</feature>
<protein>
    <recommendedName>
        <fullName evidence="7">Xylanolytic transcriptional activator regulatory domain-containing protein</fullName>
    </recommendedName>
</protein>
<keyword evidence="3" id="KW-0238">DNA-binding</keyword>
<feature type="compositionally biased region" description="Polar residues" evidence="6">
    <location>
        <begin position="497"/>
        <end position="506"/>
    </location>
</feature>
<accession>A0AAN6EZT7</accession>
<evidence type="ECO:0000313" key="9">
    <source>
        <dbReference type="Proteomes" id="UP001161757"/>
    </source>
</evidence>